<gene>
    <name evidence="2" type="ORF">IT775_08575</name>
</gene>
<organism evidence="2 3">
    <name type="scientific">Thalassovita aquimarina</name>
    <dbReference type="NCBI Taxonomy" id="2785917"/>
    <lineage>
        <taxon>Bacteria</taxon>
        <taxon>Pseudomonadati</taxon>
        <taxon>Pseudomonadota</taxon>
        <taxon>Alphaproteobacteria</taxon>
        <taxon>Rhodobacterales</taxon>
        <taxon>Roseobacteraceae</taxon>
        <taxon>Thalassovita</taxon>
    </lineage>
</organism>
<proteinExistence type="predicted"/>
<reference evidence="2 3" key="1">
    <citation type="journal article" date="2021" name="Arch. Microbiol.">
        <title>Thalassobius aquimarinus sp. nov., isolated from the Sea of Japan seashore.</title>
        <authorList>
            <person name="Kurilenko V.V."/>
            <person name="Romanenko L.A."/>
            <person name="Chernysheva N.Y."/>
            <person name="Velansky P.V."/>
            <person name="Tekutyeva L.A."/>
            <person name="Isaeva M.P."/>
            <person name="Mikhailov V.V."/>
        </authorList>
    </citation>
    <scope>NUCLEOTIDE SEQUENCE [LARGE SCALE GENOMIC DNA]</scope>
    <source>
        <strain evidence="2 3">KMM 8518</strain>
    </source>
</reference>
<keyword evidence="1" id="KW-0812">Transmembrane</keyword>
<keyword evidence="1" id="KW-1133">Transmembrane helix</keyword>
<name>A0ABS5HQI5_9RHOB</name>
<feature type="transmembrane region" description="Helical" evidence="1">
    <location>
        <begin position="410"/>
        <end position="432"/>
    </location>
</feature>
<comment type="caution">
    <text evidence="2">The sequence shown here is derived from an EMBL/GenBank/DDBJ whole genome shotgun (WGS) entry which is preliminary data.</text>
</comment>
<sequence length="574" mass="58450">MACSITINPPIGSSTGGVLDKIKVSGTAEGCRSVSVTIFCQNQSKTKSGIPVDTGVTPNTWEFEFDPALDTCACGSRIDLVVKCDDGEGNCDNKAEFNLDCPPTVGMCPTVQWTGISIGDCNANGTSTVNISAQLNSAGAYSADLKDSGGTVLDTVAGPGAQTLSVVGDYSGSETFTVEVTSPANCPGISIPLSFPSCQPCPDTISSDYEIGPCDEDGNRELTVTATLTPASGDPYAAELRDAVGNVLAQQSGTGTLVLTHTQMAPGGSSVVFKVVVTDPAHCNTDHEITIDIPPCVCPEISFFHVVGEKCDDQGRRSVTIQATLTAPAQFDAELQDSNGTVLDQVSGSGSQTLSHTGPYSGNTNQTFNVVVTSPAGCDGGSLQVQVPSCEPSEPPTTPPTDDEGFGCGLLRLLVAIAAALAILAGLLALCVPPAATALWIAAAAAAIAALVGGIIYAIFCPNKPCNVALLISGQSTLAAGVVAIVLSGCCPWVLWAGLGLAVSGLGLLEWWRRKCDKSICDLAKEITKVIGGVILPVLGALVGIPGLGACFSAIALAWISAIFGPIAAFASTC</sequence>
<feature type="transmembrane region" description="Helical" evidence="1">
    <location>
        <begin position="530"/>
        <end position="548"/>
    </location>
</feature>
<protein>
    <submittedName>
        <fullName evidence="2">Uncharacterized protein</fullName>
    </submittedName>
</protein>
<evidence type="ECO:0000313" key="3">
    <source>
        <dbReference type="Proteomes" id="UP001195941"/>
    </source>
</evidence>
<evidence type="ECO:0000313" key="2">
    <source>
        <dbReference type="EMBL" id="MBR9651173.1"/>
    </source>
</evidence>
<feature type="transmembrane region" description="Helical" evidence="1">
    <location>
        <begin position="480"/>
        <end position="509"/>
    </location>
</feature>
<dbReference type="EMBL" id="JADMKU010000006">
    <property type="protein sequence ID" value="MBR9651173.1"/>
    <property type="molecule type" value="Genomic_DNA"/>
</dbReference>
<evidence type="ECO:0000256" key="1">
    <source>
        <dbReference type="SAM" id="Phobius"/>
    </source>
</evidence>
<feature type="transmembrane region" description="Helical" evidence="1">
    <location>
        <begin position="439"/>
        <end position="460"/>
    </location>
</feature>
<dbReference type="Proteomes" id="UP001195941">
    <property type="component" value="Unassembled WGS sequence"/>
</dbReference>
<dbReference type="RefSeq" id="WP_212700693.1">
    <property type="nucleotide sequence ID" value="NZ_JADMKU010000006.1"/>
</dbReference>
<keyword evidence="3" id="KW-1185">Reference proteome</keyword>
<keyword evidence="1" id="KW-0472">Membrane</keyword>
<accession>A0ABS5HQI5</accession>